<evidence type="ECO:0000259" key="4">
    <source>
        <dbReference type="PROSITE" id="PS50932"/>
    </source>
</evidence>
<dbReference type="Pfam" id="PF00356">
    <property type="entry name" value="LacI"/>
    <property type="match status" value="1"/>
</dbReference>
<evidence type="ECO:0000256" key="1">
    <source>
        <dbReference type="ARBA" id="ARBA00023015"/>
    </source>
</evidence>
<dbReference type="PANTHER" id="PTHR30146">
    <property type="entry name" value="LACI-RELATED TRANSCRIPTIONAL REPRESSOR"/>
    <property type="match status" value="1"/>
</dbReference>
<evidence type="ECO:0000313" key="6">
    <source>
        <dbReference type="Proteomes" id="UP001285636"/>
    </source>
</evidence>
<evidence type="ECO:0000256" key="3">
    <source>
        <dbReference type="ARBA" id="ARBA00023163"/>
    </source>
</evidence>
<dbReference type="PROSITE" id="PS00356">
    <property type="entry name" value="HTH_LACI_1"/>
    <property type="match status" value="1"/>
</dbReference>
<dbReference type="Gene3D" id="3.40.50.2300">
    <property type="match status" value="2"/>
</dbReference>
<dbReference type="PROSITE" id="PS50932">
    <property type="entry name" value="HTH_LACI_2"/>
    <property type="match status" value="1"/>
</dbReference>
<dbReference type="CDD" id="cd01392">
    <property type="entry name" value="HTH_LacI"/>
    <property type="match status" value="1"/>
</dbReference>
<evidence type="ECO:0000256" key="2">
    <source>
        <dbReference type="ARBA" id="ARBA00023125"/>
    </source>
</evidence>
<dbReference type="SUPFAM" id="SSF47413">
    <property type="entry name" value="lambda repressor-like DNA-binding domains"/>
    <property type="match status" value="1"/>
</dbReference>
<dbReference type="Proteomes" id="UP001285636">
    <property type="component" value="Unassembled WGS sequence"/>
</dbReference>
<feature type="domain" description="HTH lacI-type" evidence="4">
    <location>
        <begin position="2"/>
        <end position="56"/>
    </location>
</feature>
<dbReference type="EMBL" id="JAWJAY010000001">
    <property type="protein sequence ID" value="MDV2884699.1"/>
    <property type="molecule type" value="Genomic_DNA"/>
</dbReference>
<dbReference type="Pfam" id="PF13377">
    <property type="entry name" value="Peripla_BP_3"/>
    <property type="match status" value="1"/>
</dbReference>
<evidence type="ECO:0000313" key="5">
    <source>
        <dbReference type="EMBL" id="MDV2884699.1"/>
    </source>
</evidence>
<dbReference type="InterPro" id="IPR000843">
    <property type="entry name" value="HTH_LacI"/>
</dbReference>
<dbReference type="GO" id="GO:0003700">
    <property type="term" value="F:DNA-binding transcription factor activity"/>
    <property type="evidence" value="ECO:0007669"/>
    <property type="project" value="TreeGrafter"/>
</dbReference>
<dbReference type="InterPro" id="IPR010982">
    <property type="entry name" value="Lambda_DNA-bd_dom_sf"/>
</dbReference>
<dbReference type="SUPFAM" id="SSF53822">
    <property type="entry name" value="Periplasmic binding protein-like I"/>
    <property type="match status" value="1"/>
</dbReference>
<name>A0AAJ2L0X2_ALKPS</name>
<dbReference type="SMART" id="SM00354">
    <property type="entry name" value="HTH_LACI"/>
    <property type="match status" value="1"/>
</dbReference>
<protein>
    <submittedName>
        <fullName evidence="5">LacI family DNA-binding transcriptional regulator</fullName>
    </submittedName>
</protein>
<organism evidence="5 6">
    <name type="scientific">Alkalihalophilus pseudofirmus</name>
    <name type="common">Bacillus pseudofirmus</name>
    <dbReference type="NCBI Taxonomy" id="79885"/>
    <lineage>
        <taxon>Bacteria</taxon>
        <taxon>Bacillati</taxon>
        <taxon>Bacillota</taxon>
        <taxon>Bacilli</taxon>
        <taxon>Bacillales</taxon>
        <taxon>Bacillaceae</taxon>
        <taxon>Alkalihalophilus</taxon>
    </lineage>
</organism>
<accession>A0AAJ2L0X2</accession>
<dbReference type="Gene3D" id="1.10.260.40">
    <property type="entry name" value="lambda repressor-like DNA-binding domains"/>
    <property type="match status" value="1"/>
</dbReference>
<comment type="caution">
    <text evidence="5">The sequence shown here is derived from an EMBL/GenBank/DDBJ whole genome shotgun (WGS) entry which is preliminary data.</text>
</comment>
<keyword evidence="3" id="KW-0804">Transcription</keyword>
<sequence>MVTIYDIARLSGVSKSTVSRVVSNHPHVSAKTREKVLRVMQEYQFVPNSLATQFRYKHTKCIAIITPSIDHPYFSQLVHYLSVACTKKGFKTVIHQTLANKKTEEDIYIQLQKNEYDAIILASSLLTEEEIAKCTKNKLLVACNEDFSGNYFDVLCINEEEVMMEATAYLLDKGLTTLAFCSDNLTSPLQQARLKGFRSAHNNKGLAFTEQFVFDKVCGIEDGIELGEKIFKEGLPFEGILTGSDFVAAGLISSALRNNIDIPNQLSIIGFDDHPITLVTSPQISTIRNRIEEMSNDVITHILNKMTEGEGAPIKKIYKGEFIKRNSC</sequence>
<reference evidence="5" key="1">
    <citation type="submission" date="2023-10" db="EMBL/GenBank/DDBJ databases">
        <title>Screening of Alkalihalophilus pseudofirmusBZ-TG-HK211 and Its Alleviation of Salt Stress on Rapeseed Growth.</title>
        <authorList>
            <person name="Zhao B."/>
            <person name="Guo T."/>
        </authorList>
    </citation>
    <scope>NUCLEOTIDE SEQUENCE</scope>
    <source>
        <strain evidence="5">BZ-TG-HK211</strain>
    </source>
</reference>
<dbReference type="AlphaFoldDB" id="A0AAJ2L0X2"/>
<dbReference type="PANTHER" id="PTHR30146:SF105">
    <property type="entry name" value="CATABOLITE CONTROL PROTEIN B"/>
    <property type="match status" value="1"/>
</dbReference>
<keyword evidence="2 5" id="KW-0238">DNA-binding</keyword>
<dbReference type="RefSeq" id="WP_323466156.1">
    <property type="nucleotide sequence ID" value="NZ_CP144224.1"/>
</dbReference>
<dbReference type="InterPro" id="IPR046335">
    <property type="entry name" value="LacI/GalR-like_sensor"/>
</dbReference>
<keyword evidence="1" id="KW-0805">Transcription regulation</keyword>
<dbReference type="InterPro" id="IPR028082">
    <property type="entry name" value="Peripla_BP_I"/>
</dbReference>
<dbReference type="PRINTS" id="PR00036">
    <property type="entry name" value="HTHLACI"/>
</dbReference>
<dbReference type="GO" id="GO:0000976">
    <property type="term" value="F:transcription cis-regulatory region binding"/>
    <property type="evidence" value="ECO:0007669"/>
    <property type="project" value="TreeGrafter"/>
</dbReference>
<gene>
    <name evidence="5" type="ORF">RYX45_05880</name>
</gene>
<proteinExistence type="predicted"/>